<keyword evidence="2" id="KW-0812">Transmembrane</keyword>
<feature type="transmembrane region" description="Helical" evidence="2">
    <location>
        <begin position="40"/>
        <end position="71"/>
    </location>
</feature>
<dbReference type="Gene3D" id="3.30.565.10">
    <property type="entry name" value="Histidine kinase-like ATPase, C-terminal domain"/>
    <property type="match status" value="1"/>
</dbReference>
<dbReference type="InterPro" id="IPR036890">
    <property type="entry name" value="HATPase_C_sf"/>
</dbReference>
<dbReference type="PROSITE" id="PS50109">
    <property type="entry name" value="HIS_KIN"/>
    <property type="match status" value="1"/>
</dbReference>
<sequence length="299" mass="33099">MNKPEFVPPSLRSIVLEVRDLLREGWWKFFDWLAVISWKYLFFVSFLVLIIGGTMGLGPLAFWLIVVSILIKSLAGGKHRAELAAVAAASRADMEALERRVLEAEMAALQAQIEPHFLFNTLALIGQLIETQPQQASKVHADLIRYLRSAMPQMRQQGMGTLGQQIELSRAYLNIMQARMQQRLRFSIDVPEALALEAFPSMMVQTLVENAIKHGLEPSTEGGEIRISARLQDGFMEVEVSDNGVGLDMHADDGVGLSNIRERLRALYKGQASLLTEIPAAGGATFILRVPAADTVSQT</sequence>
<dbReference type="Pfam" id="PF06580">
    <property type="entry name" value="His_kinase"/>
    <property type="match status" value="1"/>
</dbReference>
<dbReference type="SUPFAM" id="SSF55874">
    <property type="entry name" value="ATPase domain of HSP90 chaperone/DNA topoisomerase II/histidine kinase"/>
    <property type="match status" value="1"/>
</dbReference>
<feature type="coiled-coil region" evidence="1">
    <location>
        <begin position="80"/>
        <end position="114"/>
    </location>
</feature>
<dbReference type="EMBL" id="BMYU01000001">
    <property type="protein sequence ID" value="GGX30219.1"/>
    <property type="molecule type" value="Genomic_DNA"/>
</dbReference>
<keyword evidence="5" id="KW-1185">Reference proteome</keyword>
<keyword evidence="1" id="KW-0175">Coiled coil</keyword>
<dbReference type="InterPro" id="IPR003594">
    <property type="entry name" value="HATPase_dom"/>
</dbReference>
<dbReference type="InterPro" id="IPR050640">
    <property type="entry name" value="Bact_2-comp_sensor_kinase"/>
</dbReference>
<feature type="domain" description="Histidine kinase" evidence="3">
    <location>
        <begin position="203"/>
        <end position="294"/>
    </location>
</feature>
<dbReference type="PANTHER" id="PTHR34220">
    <property type="entry name" value="SENSOR HISTIDINE KINASE YPDA"/>
    <property type="match status" value="1"/>
</dbReference>
<organism evidence="4 5">
    <name type="scientific">Undibacterium squillarum</name>
    <dbReference type="NCBI Taxonomy" id="1131567"/>
    <lineage>
        <taxon>Bacteria</taxon>
        <taxon>Pseudomonadati</taxon>
        <taxon>Pseudomonadota</taxon>
        <taxon>Betaproteobacteria</taxon>
        <taxon>Burkholderiales</taxon>
        <taxon>Oxalobacteraceae</taxon>
        <taxon>Undibacterium</taxon>
    </lineage>
</organism>
<protein>
    <recommendedName>
        <fullName evidence="3">Histidine kinase domain-containing protein</fullName>
    </recommendedName>
</protein>
<name>A0ABQ2XRI9_9BURK</name>
<evidence type="ECO:0000313" key="4">
    <source>
        <dbReference type="EMBL" id="GGX30219.1"/>
    </source>
</evidence>
<dbReference type="Pfam" id="PF02518">
    <property type="entry name" value="HATPase_c"/>
    <property type="match status" value="1"/>
</dbReference>
<dbReference type="RefSeq" id="WP_189355333.1">
    <property type="nucleotide sequence ID" value="NZ_BMYU01000001.1"/>
</dbReference>
<dbReference type="SMART" id="SM00387">
    <property type="entry name" value="HATPase_c"/>
    <property type="match status" value="1"/>
</dbReference>
<evidence type="ECO:0000313" key="5">
    <source>
        <dbReference type="Proteomes" id="UP000653343"/>
    </source>
</evidence>
<gene>
    <name evidence="4" type="ORF">GCM10010946_04010</name>
</gene>
<accession>A0ABQ2XRI9</accession>
<dbReference type="InterPro" id="IPR005467">
    <property type="entry name" value="His_kinase_dom"/>
</dbReference>
<evidence type="ECO:0000259" key="3">
    <source>
        <dbReference type="PROSITE" id="PS50109"/>
    </source>
</evidence>
<evidence type="ECO:0000256" key="1">
    <source>
        <dbReference type="SAM" id="Coils"/>
    </source>
</evidence>
<dbReference type="Proteomes" id="UP000653343">
    <property type="component" value="Unassembled WGS sequence"/>
</dbReference>
<dbReference type="InterPro" id="IPR010559">
    <property type="entry name" value="Sig_transdc_His_kin_internal"/>
</dbReference>
<evidence type="ECO:0000256" key="2">
    <source>
        <dbReference type="SAM" id="Phobius"/>
    </source>
</evidence>
<reference evidence="5" key="1">
    <citation type="journal article" date="2019" name="Int. J. Syst. Evol. Microbiol.">
        <title>The Global Catalogue of Microorganisms (GCM) 10K type strain sequencing project: providing services to taxonomists for standard genome sequencing and annotation.</title>
        <authorList>
            <consortium name="The Broad Institute Genomics Platform"/>
            <consortium name="The Broad Institute Genome Sequencing Center for Infectious Disease"/>
            <person name="Wu L."/>
            <person name="Ma J."/>
        </authorList>
    </citation>
    <scope>NUCLEOTIDE SEQUENCE [LARGE SCALE GENOMIC DNA]</scope>
    <source>
        <strain evidence="5">KCTC 23917</strain>
    </source>
</reference>
<proteinExistence type="predicted"/>
<comment type="caution">
    <text evidence="4">The sequence shown here is derived from an EMBL/GenBank/DDBJ whole genome shotgun (WGS) entry which is preliminary data.</text>
</comment>
<keyword evidence="2" id="KW-1133">Transmembrane helix</keyword>
<dbReference type="PANTHER" id="PTHR34220:SF9">
    <property type="entry name" value="SIGNAL TRANSDUCTION HISTIDINE KINASE INTERNAL REGION DOMAIN-CONTAINING PROTEIN"/>
    <property type="match status" value="1"/>
</dbReference>
<keyword evidence="2" id="KW-0472">Membrane</keyword>